<dbReference type="EMBL" id="WWCJ01000004">
    <property type="protein sequence ID" value="MYN01700.1"/>
    <property type="molecule type" value="Genomic_DNA"/>
</dbReference>
<dbReference type="Gene3D" id="3.40.50.720">
    <property type="entry name" value="NAD(P)-binding Rossmann-like Domain"/>
    <property type="match status" value="1"/>
</dbReference>
<reference evidence="2 3" key="1">
    <citation type="submission" date="2019-12" db="EMBL/GenBank/DDBJ databases">
        <title>Novel species isolated from a subtropical stream in China.</title>
        <authorList>
            <person name="Lu H."/>
        </authorList>
    </citation>
    <scope>NUCLEOTIDE SEQUENCE [LARGE SCALE GENOMIC DNA]</scope>
    <source>
        <strain evidence="2 3">DS3</strain>
    </source>
</reference>
<feature type="domain" description="THIF-type NAD/FAD binding fold" evidence="1">
    <location>
        <begin position="17"/>
        <end position="270"/>
    </location>
</feature>
<keyword evidence="2" id="KW-0548">Nucleotidyltransferase</keyword>
<dbReference type="PANTHER" id="PTHR43267">
    <property type="entry name" value="TRNA THREONYLCARBAMOYLADENOSINE DEHYDRATASE"/>
    <property type="match status" value="1"/>
</dbReference>
<evidence type="ECO:0000259" key="1">
    <source>
        <dbReference type="Pfam" id="PF00899"/>
    </source>
</evidence>
<organism evidence="2 3">
    <name type="scientific">Pseudoduganella guangdongensis</name>
    <dbReference type="NCBI Taxonomy" id="2692179"/>
    <lineage>
        <taxon>Bacteria</taxon>
        <taxon>Pseudomonadati</taxon>
        <taxon>Pseudomonadota</taxon>
        <taxon>Betaproteobacteria</taxon>
        <taxon>Burkholderiales</taxon>
        <taxon>Oxalobacteraceae</taxon>
        <taxon>Telluria group</taxon>
        <taxon>Pseudoduganella</taxon>
    </lineage>
</organism>
<keyword evidence="3" id="KW-1185">Reference proteome</keyword>
<sequence length="298" mass="32488">MASRDQKPAFRYDEAFSRNLGWVTPAEQQALRGKRIAIAGMGGVGSGYLLTLARLGVGAFHIADFDSYDIPNLNRQAASYMSTMGVPKVEAAARMAQDINPEVEIRQFGDGVNASNVAEFLQGVDVYVDGLDFYAFSARQLVYGHCAAHGIPATMAAPLGMGASCLNFLPGKMSFEDYFQWGDLPEVDKALRFLVGLAPAGLHRSYLVWPQGVDLAQRRGPSTSMGCQLCAGIAASQALKILLRRGDVLAAPWGFQFDAYRDKMVTTWRPGGNRHPLQRLALAFARRHFVGNTPDTRP</sequence>
<dbReference type="InterPro" id="IPR045886">
    <property type="entry name" value="ThiF/MoeB/HesA"/>
</dbReference>
<dbReference type="InterPro" id="IPR035985">
    <property type="entry name" value="Ubiquitin-activating_enz"/>
</dbReference>
<dbReference type="GO" id="GO:0008641">
    <property type="term" value="F:ubiquitin-like modifier activating enzyme activity"/>
    <property type="evidence" value="ECO:0007669"/>
    <property type="project" value="InterPro"/>
</dbReference>
<accession>A0A6N9HE57</accession>
<dbReference type="GO" id="GO:0061504">
    <property type="term" value="P:cyclic threonylcarbamoyladenosine biosynthetic process"/>
    <property type="evidence" value="ECO:0007669"/>
    <property type="project" value="TreeGrafter"/>
</dbReference>
<evidence type="ECO:0000313" key="2">
    <source>
        <dbReference type="EMBL" id="MYN01700.1"/>
    </source>
</evidence>
<dbReference type="PANTHER" id="PTHR43267:SF1">
    <property type="entry name" value="TRNA THREONYLCARBAMOYLADENOSINE DEHYDRATASE"/>
    <property type="match status" value="1"/>
</dbReference>
<proteinExistence type="predicted"/>
<keyword evidence="2" id="KW-0808">Transferase</keyword>
<dbReference type="RefSeq" id="WP_161024715.1">
    <property type="nucleotide sequence ID" value="NZ_WWCJ01000004.1"/>
</dbReference>
<dbReference type="AlphaFoldDB" id="A0A6N9HE57"/>
<name>A0A6N9HE57_9BURK</name>
<gene>
    <name evidence="2" type="ORF">GTP41_06260</name>
</gene>
<dbReference type="GO" id="GO:0061503">
    <property type="term" value="F:tRNA threonylcarbamoyladenosine dehydratase"/>
    <property type="evidence" value="ECO:0007669"/>
    <property type="project" value="TreeGrafter"/>
</dbReference>
<dbReference type="NCBIfam" id="NF006077">
    <property type="entry name" value="PRK08223.1"/>
    <property type="match status" value="1"/>
</dbReference>
<dbReference type="SUPFAM" id="SSF69572">
    <property type="entry name" value="Activating enzymes of the ubiquitin-like proteins"/>
    <property type="match status" value="1"/>
</dbReference>
<dbReference type="Pfam" id="PF00899">
    <property type="entry name" value="ThiF"/>
    <property type="match status" value="1"/>
</dbReference>
<dbReference type="InterPro" id="IPR000594">
    <property type="entry name" value="ThiF_NAD_FAD-bd"/>
</dbReference>
<comment type="caution">
    <text evidence="2">The sequence shown here is derived from an EMBL/GenBank/DDBJ whole genome shotgun (WGS) entry which is preliminary data.</text>
</comment>
<protein>
    <submittedName>
        <fullName evidence="2">ThiF family adenylyltransferase</fullName>
    </submittedName>
</protein>
<dbReference type="GO" id="GO:0016779">
    <property type="term" value="F:nucleotidyltransferase activity"/>
    <property type="evidence" value="ECO:0007669"/>
    <property type="project" value="UniProtKB-KW"/>
</dbReference>
<evidence type="ECO:0000313" key="3">
    <source>
        <dbReference type="Proteomes" id="UP000448575"/>
    </source>
</evidence>
<dbReference type="Proteomes" id="UP000448575">
    <property type="component" value="Unassembled WGS sequence"/>
</dbReference>